<feature type="domain" description="N-(5'phosphoribosyl) anthranilate isomerase (PRAI)" evidence="9">
    <location>
        <begin position="7"/>
        <end position="221"/>
    </location>
</feature>
<dbReference type="InterPro" id="IPR011060">
    <property type="entry name" value="RibuloseP-bd_barrel"/>
</dbReference>
<dbReference type="InterPro" id="IPR044643">
    <property type="entry name" value="TrpF_fam"/>
</dbReference>
<evidence type="ECO:0000256" key="3">
    <source>
        <dbReference type="ARBA" id="ARBA00007571"/>
    </source>
</evidence>
<comment type="pathway">
    <text evidence="2 8">Amino-acid biosynthesis; L-tryptophan biosynthesis; L-tryptophan from chorismate: step 3/5.</text>
</comment>
<evidence type="ECO:0000256" key="7">
    <source>
        <dbReference type="ARBA" id="ARBA00023235"/>
    </source>
</evidence>
<dbReference type="OrthoDB" id="27513at2157"/>
<dbReference type="Gene3D" id="3.20.20.70">
    <property type="entry name" value="Aldolase class I"/>
    <property type="match status" value="1"/>
</dbReference>
<keyword evidence="5 8" id="KW-0822">Tryptophan biosynthesis</keyword>
<keyword evidence="11" id="KW-1185">Reference proteome</keyword>
<comment type="catalytic activity">
    <reaction evidence="1 8">
        <text>N-(5-phospho-beta-D-ribosyl)anthranilate = 1-(2-carboxyphenylamino)-1-deoxy-D-ribulose 5-phosphate</text>
        <dbReference type="Rhea" id="RHEA:21540"/>
        <dbReference type="ChEBI" id="CHEBI:18277"/>
        <dbReference type="ChEBI" id="CHEBI:58613"/>
        <dbReference type="EC" id="5.3.1.24"/>
    </reaction>
</comment>
<gene>
    <name evidence="8" type="primary">trpF</name>
    <name evidence="10" type="ordered locus">Metho_2184</name>
</gene>
<dbReference type="AlphaFoldDB" id="L0KY34"/>
<name>L0KY34_METHD</name>
<evidence type="ECO:0000313" key="10">
    <source>
        <dbReference type="EMBL" id="AGB50347.1"/>
    </source>
</evidence>
<dbReference type="CDD" id="cd00405">
    <property type="entry name" value="PRAI"/>
    <property type="match status" value="1"/>
</dbReference>
<dbReference type="SUPFAM" id="SSF51366">
    <property type="entry name" value="Ribulose-phoshate binding barrel"/>
    <property type="match status" value="1"/>
</dbReference>
<dbReference type="EMBL" id="CP003362">
    <property type="protein sequence ID" value="AGB50347.1"/>
    <property type="molecule type" value="Genomic_DNA"/>
</dbReference>
<dbReference type="Proteomes" id="UP000010866">
    <property type="component" value="Chromosome"/>
</dbReference>
<comment type="similarity">
    <text evidence="3 8">Belongs to the TrpF family.</text>
</comment>
<dbReference type="KEGG" id="mhz:Metho_2184"/>
<dbReference type="EC" id="5.3.1.24" evidence="8"/>
<sequence>MQFPIRAKICGMRCAEDIAMAVKFGADAVGFVTEVPVPSPRRLDAASASALIEQVPLFVDSVLVIMPENGEEAVELIDICKPDIVQLHSDLLLSDLEYVRDNVRQKIIKTFAIPVDTHNILEEMGPAIATIEERFENDLIDGVLLDSSKAGIVGGTGAVHDWSVSRQIVEMLEAPVMLAGGLDPENVRQAVEEVRPYAVDVASGVEKNGKKDPDKVRRFISQIRCANG</sequence>
<dbReference type="InterPro" id="IPR013785">
    <property type="entry name" value="Aldolase_TIM"/>
</dbReference>
<protein>
    <recommendedName>
        <fullName evidence="8">N-(5'-phosphoribosyl)anthranilate isomerase</fullName>
        <shortName evidence="8">PRAI</shortName>
        <ecNumber evidence="8">5.3.1.24</ecNumber>
    </recommendedName>
</protein>
<evidence type="ECO:0000313" key="11">
    <source>
        <dbReference type="Proteomes" id="UP000010866"/>
    </source>
</evidence>
<evidence type="ECO:0000256" key="6">
    <source>
        <dbReference type="ARBA" id="ARBA00023141"/>
    </source>
</evidence>
<accession>L0KY34</accession>
<dbReference type="PANTHER" id="PTHR42894">
    <property type="entry name" value="N-(5'-PHOSPHORIBOSYL)ANTHRANILATE ISOMERASE"/>
    <property type="match status" value="1"/>
</dbReference>
<dbReference type="Pfam" id="PF00697">
    <property type="entry name" value="PRAI"/>
    <property type="match status" value="1"/>
</dbReference>
<organism evidence="10 11">
    <name type="scientific">Methanomethylovorans hollandica (strain DSM 15978 / NBRC 107637 / DMS1)</name>
    <dbReference type="NCBI Taxonomy" id="867904"/>
    <lineage>
        <taxon>Archaea</taxon>
        <taxon>Methanobacteriati</taxon>
        <taxon>Methanobacteriota</taxon>
        <taxon>Stenosarchaea group</taxon>
        <taxon>Methanomicrobia</taxon>
        <taxon>Methanosarcinales</taxon>
        <taxon>Methanosarcinaceae</taxon>
        <taxon>Methanomethylovorans</taxon>
    </lineage>
</organism>
<evidence type="ECO:0000259" key="9">
    <source>
        <dbReference type="Pfam" id="PF00697"/>
    </source>
</evidence>
<keyword evidence="4 8" id="KW-0028">Amino-acid biosynthesis</keyword>
<dbReference type="HOGENOM" id="CLU_076364_2_1_2"/>
<dbReference type="InterPro" id="IPR001240">
    <property type="entry name" value="PRAI_dom"/>
</dbReference>
<dbReference type="RefSeq" id="WP_015325512.1">
    <property type="nucleotide sequence ID" value="NC_019977.1"/>
</dbReference>
<evidence type="ECO:0000256" key="8">
    <source>
        <dbReference type="HAMAP-Rule" id="MF_00135"/>
    </source>
</evidence>
<proteinExistence type="inferred from homology"/>
<dbReference type="UniPathway" id="UPA00035">
    <property type="reaction ID" value="UER00042"/>
</dbReference>
<keyword evidence="6 8" id="KW-0057">Aromatic amino acid biosynthesis</keyword>
<evidence type="ECO:0000256" key="4">
    <source>
        <dbReference type="ARBA" id="ARBA00022605"/>
    </source>
</evidence>
<reference evidence="11" key="1">
    <citation type="submission" date="2012-02" db="EMBL/GenBank/DDBJ databases">
        <title>Complete sequence of chromosome of Methanomethylovorans hollandica DSM 15978.</title>
        <authorList>
            <person name="Lucas S."/>
            <person name="Copeland A."/>
            <person name="Lapidus A."/>
            <person name="Glavina del Rio T."/>
            <person name="Dalin E."/>
            <person name="Tice H."/>
            <person name="Bruce D."/>
            <person name="Goodwin L."/>
            <person name="Pitluck S."/>
            <person name="Peters L."/>
            <person name="Mikhailova N."/>
            <person name="Held B."/>
            <person name="Kyrpides N."/>
            <person name="Mavromatis K."/>
            <person name="Ivanova N."/>
            <person name="Brettin T."/>
            <person name="Detter J.C."/>
            <person name="Han C."/>
            <person name="Larimer F."/>
            <person name="Land M."/>
            <person name="Hauser L."/>
            <person name="Markowitz V."/>
            <person name="Cheng J.-F."/>
            <person name="Hugenholtz P."/>
            <person name="Woyke T."/>
            <person name="Wu D."/>
            <person name="Spring S."/>
            <person name="Schroeder M."/>
            <person name="Brambilla E."/>
            <person name="Klenk H.-P."/>
            <person name="Eisen J.A."/>
        </authorList>
    </citation>
    <scope>NUCLEOTIDE SEQUENCE [LARGE SCALE GENOMIC DNA]</scope>
    <source>
        <strain evidence="11">DSM 15978 / NBRC 107637 / DMS1</strain>
    </source>
</reference>
<dbReference type="GO" id="GO:0000162">
    <property type="term" value="P:L-tryptophan biosynthetic process"/>
    <property type="evidence" value="ECO:0007669"/>
    <property type="project" value="UniProtKB-UniRule"/>
</dbReference>
<evidence type="ECO:0000256" key="1">
    <source>
        <dbReference type="ARBA" id="ARBA00001164"/>
    </source>
</evidence>
<dbReference type="HAMAP" id="MF_00135">
    <property type="entry name" value="PRAI"/>
    <property type="match status" value="1"/>
</dbReference>
<dbReference type="GeneID" id="14406697"/>
<evidence type="ECO:0000256" key="2">
    <source>
        <dbReference type="ARBA" id="ARBA00004664"/>
    </source>
</evidence>
<dbReference type="PANTHER" id="PTHR42894:SF1">
    <property type="entry name" value="N-(5'-PHOSPHORIBOSYL)ANTHRANILATE ISOMERASE"/>
    <property type="match status" value="1"/>
</dbReference>
<evidence type="ECO:0000256" key="5">
    <source>
        <dbReference type="ARBA" id="ARBA00022822"/>
    </source>
</evidence>
<dbReference type="GO" id="GO:0004640">
    <property type="term" value="F:phosphoribosylanthranilate isomerase activity"/>
    <property type="evidence" value="ECO:0007669"/>
    <property type="project" value="UniProtKB-UniRule"/>
</dbReference>
<dbReference type="STRING" id="867904.Metho_2184"/>
<keyword evidence="7 8" id="KW-0413">Isomerase</keyword>